<dbReference type="Pfam" id="PF00210">
    <property type="entry name" value="Ferritin"/>
    <property type="match status" value="1"/>
</dbReference>
<dbReference type="PANTHER" id="PTHR30295:SF0">
    <property type="entry name" value="BACTERIOFERRITIN"/>
    <property type="match status" value="1"/>
</dbReference>
<keyword evidence="5 8" id="KW-0479">Metal-binding</keyword>
<accession>A0A0S2THX4</accession>
<evidence type="ECO:0000256" key="9">
    <source>
        <dbReference type="PIRSR" id="PIRSR002560-1"/>
    </source>
</evidence>
<dbReference type="EC" id="1.16.3.1" evidence="8"/>
<evidence type="ECO:0000256" key="6">
    <source>
        <dbReference type="ARBA" id="ARBA00023004"/>
    </source>
</evidence>
<dbReference type="PRINTS" id="PR00601">
    <property type="entry name" value="BACFERRITIN"/>
</dbReference>
<name>A0A0S2THX4_9GAMM</name>
<feature type="binding site" evidence="9">
    <location>
        <position position="121"/>
    </location>
    <ligand>
        <name>Fe cation</name>
        <dbReference type="ChEBI" id="CHEBI:24875"/>
        <label>2</label>
    </ligand>
</feature>
<dbReference type="STRING" id="1748243.Tel_03335"/>
<evidence type="ECO:0000256" key="5">
    <source>
        <dbReference type="ARBA" id="ARBA00022723"/>
    </source>
</evidence>
<evidence type="ECO:0000259" key="10">
    <source>
        <dbReference type="PROSITE" id="PS50905"/>
    </source>
</evidence>
<feature type="binding site" description="axial binding residue" evidence="9">
    <location>
        <position position="46"/>
    </location>
    <ligand>
        <name>heme b</name>
        <dbReference type="ChEBI" id="CHEBI:60344"/>
        <note>ligand shared between dimeric partners</note>
    </ligand>
    <ligandPart>
        <name>Fe</name>
        <dbReference type="ChEBI" id="CHEBI:18248"/>
    </ligandPart>
</feature>
<dbReference type="PROSITE" id="PS50905">
    <property type="entry name" value="FERRITIN_LIKE"/>
    <property type="match status" value="1"/>
</dbReference>
<feature type="binding site" evidence="9">
    <location>
        <position position="44"/>
    </location>
    <ligand>
        <name>Fe cation</name>
        <dbReference type="ChEBI" id="CHEBI:24875"/>
        <label>3</label>
    </ligand>
</feature>
<feature type="binding site" evidence="9">
    <location>
        <position position="45"/>
    </location>
    <ligand>
        <name>Fe cation</name>
        <dbReference type="ChEBI" id="CHEBI:24875"/>
        <label>2</label>
    </ligand>
</feature>
<dbReference type="InterPro" id="IPR009078">
    <property type="entry name" value="Ferritin-like_SF"/>
</dbReference>
<evidence type="ECO:0000256" key="8">
    <source>
        <dbReference type="PIRNR" id="PIRNR002560"/>
    </source>
</evidence>
<dbReference type="AlphaFoldDB" id="A0A0S2THX4"/>
<dbReference type="Proteomes" id="UP000055136">
    <property type="component" value="Chromosome"/>
</dbReference>
<feature type="binding site" evidence="9">
    <location>
        <position position="45"/>
    </location>
    <ligand>
        <name>Fe cation</name>
        <dbReference type="ChEBI" id="CHEBI:24875"/>
        <label>1</label>
    </ligand>
</feature>
<evidence type="ECO:0000256" key="7">
    <source>
        <dbReference type="ARBA" id="ARBA00036243"/>
    </source>
</evidence>
<comment type="catalytic activity">
    <reaction evidence="7">
        <text>Fe(2+)(in) = Fe(2+)(out)</text>
        <dbReference type="Rhea" id="RHEA:28486"/>
        <dbReference type="ChEBI" id="CHEBI:29033"/>
    </reaction>
</comment>
<comment type="catalytic activity">
    <reaction evidence="8">
        <text>4 Fe(2+) + O2 + 4 H(+) = 4 Fe(3+) + 2 H2O</text>
        <dbReference type="Rhea" id="RHEA:11148"/>
        <dbReference type="ChEBI" id="CHEBI:15377"/>
        <dbReference type="ChEBI" id="CHEBI:15378"/>
        <dbReference type="ChEBI" id="CHEBI:15379"/>
        <dbReference type="ChEBI" id="CHEBI:29033"/>
        <dbReference type="ChEBI" id="CHEBI:29034"/>
        <dbReference type="EC" id="1.16.3.1"/>
    </reaction>
</comment>
<feature type="binding site" evidence="9">
    <location>
        <position position="12"/>
    </location>
    <ligand>
        <name>Fe cation</name>
        <dbReference type="ChEBI" id="CHEBI:24875"/>
        <label>1</label>
    </ligand>
</feature>
<evidence type="ECO:0000256" key="2">
    <source>
        <dbReference type="ARBA" id="ARBA00008093"/>
    </source>
</evidence>
<comment type="cofactor">
    <cofactor evidence="1">
        <name>heme b</name>
        <dbReference type="ChEBI" id="CHEBI:60344"/>
    </cofactor>
</comment>
<evidence type="ECO:0000256" key="1">
    <source>
        <dbReference type="ARBA" id="ARBA00001970"/>
    </source>
</evidence>
<evidence type="ECO:0000256" key="4">
    <source>
        <dbReference type="ARBA" id="ARBA00022617"/>
    </source>
</evidence>
<evidence type="ECO:0000313" key="12">
    <source>
        <dbReference type="Proteomes" id="UP000055136"/>
    </source>
</evidence>
<dbReference type="GO" id="GO:0004322">
    <property type="term" value="F:ferroxidase activity"/>
    <property type="evidence" value="ECO:0007669"/>
    <property type="project" value="UniProtKB-EC"/>
</dbReference>
<dbReference type="InterPro" id="IPR008331">
    <property type="entry name" value="Ferritin_DPS_dom"/>
</dbReference>
<dbReference type="GO" id="GO:0006879">
    <property type="term" value="P:intracellular iron ion homeostasis"/>
    <property type="evidence" value="ECO:0007669"/>
    <property type="project" value="UniProtKB-KW"/>
</dbReference>
<dbReference type="KEGG" id="tee:Tel_03335"/>
<reference evidence="11" key="1">
    <citation type="submission" date="2015-10" db="EMBL/GenBank/DDBJ databases">
        <title>Description of Candidatus Tenderia electrophaga gen. nov, sp. nov., an Uncultivated Electroautotroph from a Biocathode Enrichment.</title>
        <authorList>
            <person name="Eddie B.J."/>
            <person name="Malanoski A.P."/>
            <person name="Wang Z."/>
            <person name="Hall R.J."/>
            <person name="Oh S.D."/>
            <person name="Heiner C."/>
            <person name="Lin B."/>
            <person name="Strycharz-Glaven S.M."/>
        </authorList>
    </citation>
    <scope>NUCLEOTIDE SEQUENCE [LARGE SCALE GENOMIC DNA]</scope>
    <source>
        <strain evidence="11">NRL1</strain>
    </source>
</reference>
<evidence type="ECO:0000256" key="3">
    <source>
        <dbReference type="ARBA" id="ARBA00022434"/>
    </source>
</evidence>
<evidence type="ECO:0000313" key="11">
    <source>
        <dbReference type="EMBL" id="ALP54719.1"/>
    </source>
</evidence>
<dbReference type="GO" id="GO:0008199">
    <property type="term" value="F:ferric iron binding"/>
    <property type="evidence" value="ECO:0007669"/>
    <property type="project" value="InterPro"/>
</dbReference>
<proteinExistence type="inferred from homology"/>
<comment type="similarity">
    <text evidence="2 8">Belongs to the bacterioferritin family.</text>
</comment>
<dbReference type="EMBL" id="CP013099">
    <property type="protein sequence ID" value="ALP54719.1"/>
    <property type="molecule type" value="Genomic_DNA"/>
</dbReference>
<dbReference type="InterPro" id="IPR009040">
    <property type="entry name" value="Ferritin-like_diiron"/>
</dbReference>
<dbReference type="SUPFAM" id="SSF47240">
    <property type="entry name" value="Ferritin-like"/>
    <property type="match status" value="1"/>
</dbReference>
<dbReference type="GO" id="GO:0005829">
    <property type="term" value="C:cytosol"/>
    <property type="evidence" value="ECO:0007669"/>
    <property type="project" value="TreeGrafter"/>
</dbReference>
<sequence length="146" mass="16658">MLGFLGRALSFELSAVQQYLSLARLLQLRGMTEVGQRLRQEAQDEMEHADRIIGRMLALGVAPNASQLRPPRLDGCVTDVLQHAARLEHDIISLYTQAVEYCARRQDHENRLFFDTLLQEERQHAGAIDQWQQSLTAGEWGRDTKT</sequence>
<comment type="function">
    <text evidence="8">Iron-storage protein, whose ferroxidase center binds Fe(2+), oxidizes it using dioxygen to Fe(3+), and participates in the subsequent Fe(3+) oxide mineral core formation within the central cavity of the BFR protein shell.</text>
</comment>
<gene>
    <name evidence="11" type="ORF">Tel_03335</name>
</gene>
<dbReference type="InterPro" id="IPR002024">
    <property type="entry name" value="Bacterioferritin"/>
</dbReference>
<dbReference type="Gene3D" id="1.20.1260.10">
    <property type="match status" value="1"/>
</dbReference>
<feature type="binding site" evidence="9">
    <location>
        <position position="121"/>
    </location>
    <ligand>
        <name>Fe cation</name>
        <dbReference type="ChEBI" id="CHEBI:24875"/>
        <label>1</label>
    </ligand>
</feature>
<protein>
    <recommendedName>
        <fullName evidence="8">Bacterioferritin</fullName>
        <ecNumber evidence="8">1.16.3.1</ecNumber>
    </recommendedName>
</protein>
<keyword evidence="6 8" id="KW-0408">Iron</keyword>
<organism evidence="11 12">
    <name type="scientific">Candidatus Tenderia electrophaga</name>
    <dbReference type="NCBI Taxonomy" id="1748243"/>
    <lineage>
        <taxon>Bacteria</taxon>
        <taxon>Pseudomonadati</taxon>
        <taxon>Pseudomonadota</taxon>
        <taxon>Gammaproteobacteria</taxon>
        <taxon>Candidatus Tenderiales</taxon>
        <taxon>Candidatus Tenderiaceae</taxon>
        <taxon>Candidatus Tenderia</taxon>
    </lineage>
</organism>
<dbReference type="PIRSF" id="PIRSF002560">
    <property type="entry name" value="Bacterioferritin"/>
    <property type="match status" value="1"/>
</dbReference>
<feature type="binding site" evidence="9">
    <location>
        <position position="88"/>
    </location>
    <ligand>
        <name>Fe cation</name>
        <dbReference type="ChEBI" id="CHEBI:24875"/>
        <label>2</label>
    </ligand>
</feature>
<dbReference type="GO" id="GO:0006826">
    <property type="term" value="P:iron ion transport"/>
    <property type="evidence" value="ECO:0007669"/>
    <property type="project" value="InterPro"/>
</dbReference>
<keyword evidence="12" id="KW-1185">Reference proteome</keyword>
<dbReference type="GO" id="GO:0020037">
    <property type="term" value="F:heme binding"/>
    <property type="evidence" value="ECO:0007669"/>
    <property type="project" value="TreeGrafter"/>
</dbReference>
<dbReference type="InterPro" id="IPR012347">
    <property type="entry name" value="Ferritin-like"/>
</dbReference>
<feature type="binding site" evidence="9">
    <location>
        <position position="48"/>
    </location>
    <ligand>
        <name>Fe cation</name>
        <dbReference type="ChEBI" id="CHEBI:24875"/>
        <label>1</label>
    </ligand>
</feature>
<feature type="binding site" evidence="9">
    <location>
        <position position="124"/>
    </location>
    <ligand>
        <name>Fe cation</name>
        <dbReference type="ChEBI" id="CHEBI:24875"/>
        <label>2</label>
    </ligand>
</feature>
<dbReference type="PANTHER" id="PTHR30295">
    <property type="entry name" value="BACTERIOFERRITIN"/>
    <property type="match status" value="1"/>
</dbReference>
<feature type="domain" description="Ferritin-like diiron" evidence="10">
    <location>
        <begin position="1"/>
        <end position="139"/>
    </location>
</feature>
<keyword evidence="4" id="KW-0349">Heme</keyword>
<keyword evidence="3 8" id="KW-0409">Iron storage</keyword>